<gene>
    <name evidence="1" type="ORF">ABS861_04175</name>
</gene>
<sequence>MKKYLKYIKTLQLAKGILAGSIFLSSYCFADENYLLSGKVTSMSDNLNYCGFILDNYQQPGIKIYNRIFCDFIRKARDFDQKVTVEMIGDPSTIDSITKLKGVRFLDRNSSWFTNKDGIEESYSLKGNIEDIYYNAVNSRCYIAINDPRPSKTKYNNKFHETNSKSICELAEDAFYLGLKVEIQASLDPHPDYANDIRILKLVNSCSNLRSH</sequence>
<accession>A0AAU7YLU9</accession>
<organism evidence="1">
    <name type="scientific">Wolbachia endosymbiont of Oeneis ivallda</name>
    <dbReference type="NCBI Taxonomy" id="3171168"/>
    <lineage>
        <taxon>Bacteria</taxon>
        <taxon>Pseudomonadati</taxon>
        <taxon>Pseudomonadota</taxon>
        <taxon>Alphaproteobacteria</taxon>
        <taxon>Rickettsiales</taxon>
        <taxon>Anaplasmataceae</taxon>
        <taxon>Wolbachieae</taxon>
        <taxon>Wolbachia</taxon>
    </lineage>
</organism>
<evidence type="ECO:0000313" key="1">
    <source>
        <dbReference type="EMBL" id="XCA34570.1"/>
    </source>
</evidence>
<dbReference type="AlphaFoldDB" id="A0AAU7YLU9"/>
<dbReference type="EMBL" id="CP158587">
    <property type="protein sequence ID" value="XCA34570.1"/>
    <property type="molecule type" value="Genomic_DNA"/>
</dbReference>
<reference evidence="1" key="1">
    <citation type="submission" date="2024-06" db="EMBL/GenBank/DDBJ databases">
        <title>Genome assembly of the Oeneis chryxus ivallda.</title>
        <authorList>
            <person name="MacDonald Z."/>
            <person name="Shaffer H.B."/>
            <person name="Gillespie T."/>
            <person name="Marimuthu M.P.A."/>
            <person name="Nguyen O."/>
            <person name="Fairbairn C.W."/>
            <person name="Seligmann W.E."/>
            <person name="Escalona M."/>
            <person name="Miller C."/>
            <person name="Toffelmier E."/>
        </authorList>
    </citation>
    <scope>NUCLEOTIDE SEQUENCE</scope>
    <source>
        <strain evidence="1">CCGP_102_HBS-TG_Oc004</strain>
    </source>
</reference>
<protein>
    <submittedName>
        <fullName evidence="1">Uncharacterized protein</fullName>
    </submittedName>
</protein>
<proteinExistence type="predicted"/>
<name>A0AAU7YLU9_9RICK</name>